<evidence type="ECO:0000313" key="3">
    <source>
        <dbReference type="Proteomes" id="UP000050909"/>
    </source>
</evidence>
<protein>
    <submittedName>
        <fullName evidence="2">Glyoxalase family protein</fullName>
    </submittedName>
</protein>
<dbReference type="EMBL" id="AZCV01000007">
    <property type="protein sequence ID" value="KRK37122.1"/>
    <property type="molecule type" value="Genomic_DNA"/>
</dbReference>
<dbReference type="PANTHER" id="PTHR36113:SF1">
    <property type="entry name" value="GLYOXALASE_BLEOMYCIN RESISTANCE PROTEIN_DIOXYGENASE"/>
    <property type="match status" value="1"/>
</dbReference>
<dbReference type="SUPFAM" id="SSF54593">
    <property type="entry name" value="Glyoxalase/Bleomycin resistance protein/Dihydroxybiphenyl dioxygenase"/>
    <property type="match status" value="1"/>
</dbReference>
<organism evidence="2 3">
    <name type="scientific">Amylolactobacillus amylotrophicus DSM 20534</name>
    <dbReference type="NCBI Taxonomy" id="1423722"/>
    <lineage>
        <taxon>Bacteria</taxon>
        <taxon>Bacillati</taxon>
        <taxon>Bacillota</taxon>
        <taxon>Bacilli</taxon>
        <taxon>Lactobacillales</taxon>
        <taxon>Lactobacillaceae</taxon>
        <taxon>Amylolactobacillus</taxon>
    </lineage>
</organism>
<accession>A0A0R1H1C1</accession>
<dbReference type="InterPro" id="IPR037523">
    <property type="entry name" value="VOC_core"/>
</dbReference>
<dbReference type="InterPro" id="IPR029068">
    <property type="entry name" value="Glyas_Bleomycin-R_OHBP_Dase"/>
</dbReference>
<dbReference type="PATRIC" id="fig|1423722.3.peg.1491"/>
<sequence>MKQMKLEHIAIWVNDLETMKQFYEHYFNTLASARYENVKTGFSSYFLKFATGGRIELSHKDNINKRAPDVLGYAHIAISLGEKQRVDTLAAQFVNDGFNLLSGPRTTGDGYYEAVIEDPEGNLIELTV</sequence>
<dbReference type="Proteomes" id="UP000050909">
    <property type="component" value="Unassembled WGS sequence"/>
</dbReference>
<dbReference type="InterPro" id="IPR051332">
    <property type="entry name" value="Fosfomycin_Res_Enzymes"/>
</dbReference>
<dbReference type="InterPro" id="IPR004360">
    <property type="entry name" value="Glyas_Fos-R_dOase_dom"/>
</dbReference>
<reference evidence="2 3" key="1">
    <citation type="journal article" date="2015" name="Genome Announc.">
        <title>Expanding the biotechnology potential of lactobacilli through comparative genomics of 213 strains and associated genera.</title>
        <authorList>
            <person name="Sun Z."/>
            <person name="Harris H.M."/>
            <person name="McCann A."/>
            <person name="Guo C."/>
            <person name="Argimon S."/>
            <person name="Zhang W."/>
            <person name="Yang X."/>
            <person name="Jeffery I.B."/>
            <person name="Cooney J.C."/>
            <person name="Kagawa T.F."/>
            <person name="Liu W."/>
            <person name="Song Y."/>
            <person name="Salvetti E."/>
            <person name="Wrobel A."/>
            <person name="Rasinkangas P."/>
            <person name="Parkhill J."/>
            <person name="Rea M.C."/>
            <person name="O'Sullivan O."/>
            <person name="Ritari J."/>
            <person name="Douillard F.P."/>
            <person name="Paul Ross R."/>
            <person name="Yang R."/>
            <person name="Briner A.E."/>
            <person name="Felis G.E."/>
            <person name="de Vos W.M."/>
            <person name="Barrangou R."/>
            <person name="Klaenhammer T.R."/>
            <person name="Caufield P.W."/>
            <person name="Cui Y."/>
            <person name="Zhang H."/>
            <person name="O'Toole P.W."/>
        </authorList>
    </citation>
    <scope>NUCLEOTIDE SEQUENCE [LARGE SCALE GENOMIC DNA]</scope>
    <source>
        <strain evidence="2 3">DSM 20534</strain>
    </source>
</reference>
<gene>
    <name evidence="2" type="ORF">FC62_GL001465</name>
</gene>
<proteinExistence type="predicted"/>
<evidence type="ECO:0000259" key="1">
    <source>
        <dbReference type="PROSITE" id="PS51819"/>
    </source>
</evidence>
<dbReference type="Gene3D" id="3.10.180.10">
    <property type="entry name" value="2,3-Dihydroxybiphenyl 1,2-Dioxygenase, domain 1"/>
    <property type="match status" value="1"/>
</dbReference>
<dbReference type="Pfam" id="PF00903">
    <property type="entry name" value="Glyoxalase"/>
    <property type="match status" value="1"/>
</dbReference>
<keyword evidence="3" id="KW-1185">Reference proteome</keyword>
<dbReference type="PROSITE" id="PS51819">
    <property type="entry name" value="VOC"/>
    <property type="match status" value="1"/>
</dbReference>
<dbReference type="AlphaFoldDB" id="A0A0R1H1C1"/>
<dbReference type="PANTHER" id="PTHR36113">
    <property type="entry name" value="LYASE, PUTATIVE-RELATED-RELATED"/>
    <property type="match status" value="1"/>
</dbReference>
<name>A0A0R1H1C1_9LACO</name>
<feature type="domain" description="VOC" evidence="1">
    <location>
        <begin position="5"/>
        <end position="128"/>
    </location>
</feature>
<evidence type="ECO:0000313" key="2">
    <source>
        <dbReference type="EMBL" id="KRK37122.1"/>
    </source>
</evidence>
<comment type="caution">
    <text evidence="2">The sequence shown here is derived from an EMBL/GenBank/DDBJ whole genome shotgun (WGS) entry which is preliminary data.</text>
</comment>